<name>A0A928VTB8_9CYAN</name>
<dbReference type="SUPFAM" id="SSF56300">
    <property type="entry name" value="Metallo-dependent phosphatases"/>
    <property type="match status" value="1"/>
</dbReference>
<feature type="domain" description="Calcineurin-like phosphoesterase" evidence="5">
    <location>
        <begin position="6"/>
        <end position="222"/>
    </location>
</feature>
<dbReference type="AlphaFoldDB" id="A0A928VTB8"/>
<organism evidence="6 7">
    <name type="scientific">Romeriopsis navalis LEGE 11480</name>
    <dbReference type="NCBI Taxonomy" id="2777977"/>
    <lineage>
        <taxon>Bacteria</taxon>
        <taxon>Bacillati</taxon>
        <taxon>Cyanobacteriota</taxon>
        <taxon>Cyanophyceae</taxon>
        <taxon>Leptolyngbyales</taxon>
        <taxon>Leptolyngbyaceae</taxon>
        <taxon>Romeriopsis</taxon>
        <taxon>Romeriopsis navalis</taxon>
    </lineage>
</organism>
<dbReference type="EMBL" id="JADEXQ010000118">
    <property type="protein sequence ID" value="MBE9032666.1"/>
    <property type="molecule type" value="Genomic_DNA"/>
</dbReference>
<dbReference type="InterPro" id="IPR029052">
    <property type="entry name" value="Metallo-depent_PP-like"/>
</dbReference>
<keyword evidence="3" id="KW-0408">Iron</keyword>
<dbReference type="Gene3D" id="3.60.21.10">
    <property type="match status" value="1"/>
</dbReference>
<comment type="similarity">
    <text evidence="4">Belongs to the cyclic nucleotide phosphodiesterase class-III family.</text>
</comment>
<protein>
    <submittedName>
        <fullName evidence="6">Metallophosphoesterase</fullName>
    </submittedName>
</protein>
<dbReference type="Proteomes" id="UP000625316">
    <property type="component" value="Unassembled WGS sequence"/>
</dbReference>
<evidence type="ECO:0000256" key="2">
    <source>
        <dbReference type="ARBA" id="ARBA00022801"/>
    </source>
</evidence>
<keyword evidence="1" id="KW-0479">Metal-binding</keyword>
<keyword evidence="7" id="KW-1185">Reference proteome</keyword>
<gene>
    <name evidence="6" type="ORF">IQ266_23295</name>
</gene>
<dbReference type="PIRSF" id="PIRSF035427">
    <property type="entry name" value="All2852"/>
    <property type="match status" value="1"/>
</dbReference>
<accession>A0A928VTB8</accession>
<reference evidence="6" key="1">
    <citation type="submission" date="2020-10" db="EMBL/GenBank/DDBJ databases">
        <authorList>
            <person name="Castelo-Branco R."/>
            <person name="Eusebio N."/>
            <person name="Adriana R."/>
            <person name="Vieira A."/>
            <person name="Brugerolle De Fraissinette N."/>
            <person name="Rezende De Castro R."/>
            <person name="Schneider M.P."/>
            <person name="Vasconcelos V."/>
            <person name="Leao P.N."/>
        </authorList>
    </citation>
    <scope>NUCLEOTIDE SEQUENCE</scope>
    <source>
        <strain evidence="6">LEGE 11480</strain>
    </source>
</reference>
<keyword evidence="2" id="KW-0378">Hydrolase</keyword>
<dbReference type="RefSeq" id="WP_264327484.1">
    <property type="nucleotide sequence ID" value="NZ_JADEXQ010000118.1"/>
</dbReference>
<dbReference type="PANTHER" id="PTHR42988">
    <property type="entry name" value="PHOSPHOHYDROLASE"/>
    <property type="match status" value="1"/>
</dbReference>
<dbReference type="PANTHER" id="PTHR42988:SF2">
    <property type="entry name" value="CYCLIC NUCLEOTIDE PHOSPHODIESTERASE CBUA0032-RELATED"/>
    <property type="match status" value="1"/>
</dbReference>
<dbReference type="InterPro" id="IPR011239">
    <property type="entry name" value="Pesterase_cyn"/>
</dbReference>
<dbReference type="GO" id="GO:0046872">
    <property type="term" value="F:metal ion binding"/>
    <property type="evidence" value="ECO:0007669"/>
    <property type="project" value="UniProtKB-KW"/>
</dbReference>
<dbReference type="GO" id="GO:0016787">
    <property type="term" value="F:hydrolase activity"/>
    <property type="evidence" value="ECO:0007669"/>
    <property type="project" value="UniProtKB-KW"/>
</dbReference>
<evidence type="ECO:0000256" key="3">
    <source>
        <dbReference type="ARBA" id="ARBA00023004"/>
    </source>
</evidence>
<evidence type="ECO:0000313" key="6">
    <source>
        <dbReference type="EMBL" id="MBE9032666.1"/>
    </source>
</evidence>
<dbReference type="Pfam" id="PF00149">
    <property type="entry name" value="Metallophos"/>
    <property type="match status" value="1"/>
</dbReference>
<comment type="caution">
    <text evidence="6">The sequence shown here is derived from an EMBL/GenBank/DDBJ whole genome shotgun (WGS) entry which is preliminary data.</text>
</comment>
<evidence type="ECO:0000259" key="5">
    <source>
        <dbReference type="Pfam" id="PF00149"/>
    </source>
</evidence>
<evidence type="ECO:0000256" key="1">
    <source>
        <dbReference type="ARBA" id="ARBA00022723"/>
    </source>
</evidence>
<dbReference type="InterPro" id="IPR050884">
    <property type="entry name" value="CNP_phosphodiesterase-III"/>
</dbReference>
<evidence type="ECO:0000256" key="4">
    <source>
        <dbReference type="ARBA" id="ARBA00025742"/>
    </source>
</evidence>
<sequence>MSLNFQFAVISDLHITLPHTLWDGPNRLHLVEVSIPVFEEILARLAKLDLDFLLLPGDLTQHGESANHAWVADRLRQLPYPVYVIPGNHDVPTLHRDAQSTGFAEFPGFYREFGYAHTDRHYYTQEIHPGLRLIALNSNTFDADGNQVGVIDAAQMAWLVDILDRVQDEYVIVMIHHNVIEHMPGQMQDPLGKRYILQNASELLGHLRGAGVQIVLTGHLHIQNIAQQGDIYDITTGSLVSYPHPYRVMRFETDDLNRQTLHVASDRVEAVPDWESLLEHTRNLMNDRSAAYMLQLLTQEPWCLSKREAVKLLPHLREFWATFAAGDAKFDLPDLPEPLRGHFERFSSCQQWDNHAVLRLASPRKSTVHPILFAPPYSSPAR</sequence>
<proteinExistence type="inferred from homology"/>
<dbReference type="InterPro" id="IPR004843">
    <property type="entry name" value="Calcineurin-like_PHP"/>
</dbReference>
<evidence type="ECO:0000313" key="7">
    <source>
        <dbReference type="Proteomes" id="UP000625316"/>
    </source>
</evidence>